<dbReference type="EMBL" id="JAGPNK010000010">
    <property type="protein sequence ID" value="KAH7312608.1"/>
    <property type="molecule type" value="Genomic_DNA"/>
</dbReference>
<dbReference type="OrthoDB" id="2364174at2759"/>
<name>A0A8K0SHY3_9HYPO</name>
<proteinExistence type="predicted"/>
<gene>
    <name evidence="1" type="ORF">B0I35DRAFT_462573</name>
</gene>
<protein>
    <submittedName>
        <fullName evidence="1">Uncharacterized protein</fullName>
    </submittedName>
</protein>
<keyword evidence="2" id="KW-1185">Reference proteome</keyword>
<dbReference type="Proteomes" id="UP000813444">
    <property type="component" value="Unassembled WGS sequence"/>
</dbReference>
<sequence>MSYLPPAEKLPLAVRKNVRDAWDQKKESLEKDLSEVCEVAWTVDIDPLAIYPYAESGSYAEKSLGSALKQYVSGAIYELKRFKYNNGSAGIADMNTICYARVLTLDAEVTGRLEYNGVDVIDGRLRLLFNPQKINNNIDDCLGSTKLEDALNQAPLPEAWGSPLSFKAKSGIQTAYNKKIDKIKSDIGSILQSDNTKLTPNFEENFVKLKEAKEKGIELVYDDWEKYLGPFTSGYFAAVGSSLRHQGFAGDEMLREGFAEAVPTGEIVFQIVDELKNDDVSSESVIKDGVFYLQTTPQKWGRNIDSAAAKLIDLL</sequence>
<comment type="caution">
    <text evidence="1">The sequence shown here is derived from an EMBL/GenBank/DDBJ whole genome shotgun (WGS) entry which is preliminary data.</text>
</comment>
<accession>A0A8K0SHY3</accession>
<reference evidence="1" key="1">
    <citation type="journal article" date="2021" name="Nat. Commun.">
        <title>Genetic determinants of endophytism in the Arabidopsis root mycobiome.</title>
        <authorList>
            <person name="Mesny F."/>
            <person name="Miyauchi S."/>
            <person name="Thiergart T."/>
            <person name="Pickel B."/>
            <person name="Atanasova L."/>
            <person name="Karlsson M."/>
            <person name="Huettel B."/>
            <person name="Barry K.W."/>
            <person name="Haridas S."/>
            <person name="Chen C."/>
            <person name="Bauer D."/>
            <person name="Andreopoulos W."/>
            <person name="Pangilinan J."/>
            <person name="LaButti K."/>
            <person name="Riley R."/>
            <person name="Lipzen A."/>
            <person name="Clum A."/>
            <person name="Drula E."/>
            <person name="Henrissat B."/>
            <person name="Kohler A."/>
            <person name="Grigoriev I.V."/>
            <person name="Martin F.M."/>
            <person name="Hacquard S."/>
        </authorList>
    </citation>
    <scope>NUCLEOTIDE SEQUENCE</scope>
    <source>
        <strain evidence="1">MPI-CAGE-CH-0235</strain>
    </source>
</reference>
<dbReference type="AlphaFoldDB" id="A0A8K0SHY3"/>
<organism evidence="1 2">
    <name type="scientific">Stachybotrys elegans</name>
    <dbReference type="NCBI Taxonomy" id="80388"/>
    <lineage>
        <taxon>Eukaryota</taxon>
        <taxon>Fungi</taxon>
        <taxon>Dikarya</taxon>
        <taxon>Ascomycota</taxon>
        <taxon>Pezizomycotina</taxon>
        <taxon>Sordariomycetes</taxon>
        <taxon>Hypocreomycetidae</taxon>
        <taxon>Hypocreales</taxon>
        <taxon>Stachybotryaceae</taxon>
        <taxon>Stachybotrys</taxon>
    </lineage>
</organism>
<evidence type="ECO:0000313" key="2">
    <source>
        <dbReference type="Proteomes" id="UP000813444"/>
    </source>
</evidence>
<evidence type="ECO:0000313" key="1">
    <source>
        <dbReference type="EMBL" id="KAH7312608.1"/>
    </source>
</evidence>